<comment type="caution">
    <text evidence="2">The sequence shown here is derived from an EMBL/GenBank/DDBJ whole genome shotgun (WGS) entry which is preliminary data.</text>
</comment>
<evidence type="ECO:0000313" key="2">
    <source>
        <dbReference type="EMBL" id="KAF9735688.1"/>
    </source>
</evidence>
<dbReference type="Proteomes" id="UP000756921">
    <property type="component" value="Unassembled WGS sequence"/>
</dbReference>
<protein>
    <submittedName>
        <fullName evidence="2">Uncharacterized protein</fullName>
    </submittedName>
</protein>
<feature type="compositionally biased region" description="Low complexity" evidence="1">
    <location>
        <begin position="92"/>
        <end position="103"/>
    </location>
</feature>
<feature type="compositionally biased region" description="Polar residues" evidence="1">
    <location>
        <begin position="61"/>
        <end position="73"/>
    </location>
</feature>
<feature type="region of interest" description="Disordered" evidence="1">
    <location>
        <begin position="61"/>
        <end position="182"/>
    </location>
</feature>
<feature type="compositionally biased region" description="Polar residues" evidence="1">
    <location>
        <begin position="159"/>
        <end position="168"/>
    </location>
</feature>
<dbReference type="OrthoDB" id="10428066at2759"/>
<evidence type="ECO:0000313" key="3">
    <source>
        <dbReference type="Proteomes" id="UP000756921"/>
    </source>
</evidence>
<keyword evidence="3" id="KW-1185">Reference proteome</keyword>
<feature type="region of interest" description="Disordered" evidence="1">
    <location>
        <begin position="17"/>
        <end position="49"/>
    </location>
</feature>
<feature type="compositionally biased region" description="Polar residues" evidence="1">
    <location>
        <begin position="106"/>
        <end position="144"/>
    </location>
</feature>
<reference evidence="2" key="1">
    <citation type="journal article" date="2020" name="Mol. Plant Microbe Interact.">
        <title>Genome Sequence of the Biocontrol Agent Coniothyrium minitans strain Conio (IMI 134523).</title>
        <authorList>
            <person name="Patel D."/>
            <person name="Shittu T.A."/>
            <person name="Baroncelli R."/>
            <person name="Muthumeenakshi S."/>
            <person name="Osborne T.H."/>
            <person name="Janganan T.K."/>
            <person name="Sreenivasaprasad S."/>
        </authorList>
    </citation>
    <scope>NUCLEOTIDE SEQUENCE</scope>
    <source>
        <strain evidence="2">Conio</strain>
    </source>
</reference>
<sequence>MNEKWKKAFGGAKAVQAFDTLDRGGSQLTDPRYDTPGRVAPPSEDPPQHVQYQISQYGQNASYFNGHPQSTVSPPFAANTVQPPGPYQHSYQSAPPQQGSPPGLNYNHTPNPSTYGAHNGTTTISNFSTTGQGFPSRMGYQNATGHPPRQQDRAFNIGNGANSANWRSADTPYDPYNQPRVDYSQRSNTMHQENYQKHYDSTPVPLYRSFTEPNNYDHNCSDHRSQ</sequence>
<accession>A0A9P6GIF0</accession>
<organism evidence="2 3">
    <name type="scientific">Paraphaeosphaeria minitans</name>
    <dbReference type="NCBI Taxonomy" id="565426"/>
    <lineage>
        <taxon>Eukaryota</taxon>
        <taxon>Fungi</taxon>
        <taxon>Dikarya</taxon>
        <taxon>Ascomycota</taxon>
        <taxon>Pezizomycotina</taxon>
        <taxon>Dothideomycetes</taxon>
        <taxon>Pleosporomycetidae</taxon>
        <taxon>Pleosporales</taxon>
        <taxon>Massarineae</taxon>
        <taxon>Didymosphaeriaceae</taxon>
        <taxon>Paraphaeosphaeria</taxon>
    </lineage>
</organism>
<evidence type="ECO:0000256" key="1">
    <source>
        <dbReference type="SAM" id="MobiDB-lite"/>
    </source>
</evidence>
<dbReference type="EMBL" id="WJXW01000005">
    <property type="protein sequence ID" value="KAF9735688.1"/>
    <property type="molecule type" value="Genomic_DNA"/>
</dbReference>
<proteinExistence type="predicted"/>
<gene>
    <name evidence="2" type="ORF">PMIN01_05603</name>
</gene>
<dbReference type="AlphaFoldDB" id="A0A9P6GIF0"/>
<name>A0A9P6GIF0_9PLEO</name>